<feature type="transmembrane region" description="Helical" evidence="7">
    <location>
        <begin position="218"/>
        <end position="242"/>
    </location>
</feature>
<evidence type="ECO:0000256" key="3">
    <source>
        <dbReference type="ARBA" id="ARBA00022475"/>
    </source>
</evidence>
<evidence type="ECO:0000259" key="8">
    <source>
        <dbReference type="Pfam" id="PF19053"/>
    </source>
</evidence>
<name>A0A1X2EHE3_9MYCO</name>
<feature type="transmembrane region" description="Helical" evidence="7">
    <location>
        <begin position="372"/>
        <end position="394"/>
    </location>
</feature>
<evidence type="ECO:0000256" key="5">
    <source>
        <dbReference type="ARBA" id="ARBA00022989"/>
    </source>
</evidence>
<dbReference type="Pfam" id="PF08817">
    <property type="entry name" value="YukD"/>
    <property type="match status" value="1"/>
</dbReference>
<keyword evidence="4 7" id="KW-0812">Transmembrane</keyword>
<feature type="transmembrane region" description="Helical" evidence="7">
    <location>
        <begin position="136"/>
        <end position="160"/>
    </location>
</feature>
<organism evidence="9 10">
    <name type="scientific">Mycolicibacillus trivialis</name>
    <dbReference type="NCBI Taxonomy" id="1798"/>
    <lineage>
        <taxon>Bacteria</taxon>
        <taxon>Bacillati</taxon>
        <taxon>Actinomycetota</taxon>
        <taxon>Actinomycetes</taxon>
        <taxon>Mycobacteriales</taxon>
        <taxon>Mycobacteriaceae</taxon>
        <taxon>Mycolicibacillus</taxon>
    </lineage>
</organism>
<feature type="transmembrane region" description="Helical" evidence="7">
    <location>
        <begin position="319"/>
        <end position="334"/>
    </location>
</feature>
<evidence type="ECO:0000256" key="2">
    <source>
        <dbReference type="ARBA" id="ARBA00006162"/>
    </source>
</evidence>
<feature type="transmembrane region" description="Helical" evidence="7">
    <location>
        <begin position="248"/>
        <end position="269"/>
    </location>
</feature>
<feature type="transmembrane region" description="Helical" evidence="7">
    <location>
        <begin position="112"/>
        <end position="130"/>
    </location>
</feature>
<sequence length="436" mass="42528">MHQNEPAVRRVAVRGEGVTVDVTVPAVVAVAEWLPSLVELTGIPQPVGGYRLTRAAGAELDLSMPLSQQRVHDGALLLLSRCPVPEPVIRTHDPAEAVCAQHRPWSASATRSGAAVAAGALAGAGALLTVRTAGTAGAATAAAAAAAVSGTALAAATVLPRFGRAPLTTLACGLVSCGYAAVGGYLAVPEGPGPGNVLLAAMAGTAVAASARTLTGCGAVVFPAVSWLGLLVAAAALAGLITGATPRVLGAIAAVVGVAVIAAAARVATTVSGLAATDTGARQRVAASRAGAQLTALVTGAAVAGSLGAAAVAADSPCWLTAGFTALFGVLMVLRARDQSDPARTAVLLGCGVATLVVAFTAAALLAADPVWACLGSAVLVGAAMIAGADLSAGAHWPGIRRCADLVDYLAAAALVPLAVWLTGCYPMVADLVAAR</sequence>
<dbReference type="STRING" id="1798.AWC30_12990"/>
<keyword evidence="10" id="KW-1185">Reference proteome</keyword>
<dbReference type="AlphaFoldDB" id="A0A1X2EHE3"/>
<dbReference type="GO" id="GO:0005886">
    <property type="term" value="C:plasma membrane"/>
    <property type="evidence" value="ECO:0007669"/>
    <property type="project" value="UniProtKB-SubCell"/>
</dbReference>
<dbReference type="NCBIfam" id="TIGR03920">
    <property type="entry name" value="T7SS_EccD"/>
    <property type="match status" value="1"/>
</dbReference>
<dbReference type="OrthoDB" id="4156660at2"/>
<keyword evidence="3" id="KW-1003">Cell membrane</keyword>
<reference evidence="9 10" key="1">
    <citation type="submission" date="2016-01" db="EMBL/GenBank/DDBJ databases">
        <title>The new phylogeny of the genus Mycobacterium.</title>
        <authorList>
            <person name="Tarcisio F."/>
            <person name="Conor M."/>
            <person name="Antonella G."/>
            <person name="Elisabetta G."/>
            <person name="Giulia F.S."/>
            <person name="Sara T."/>
            <person name="Anna F."/>
            <person name="Clotilde B."/>
            <person name="Roberto B."/>
            <person name="Veronica D.S."/>
            <person name="Fabio R."/>
            <person name="Monica P."/>
            <person name="Olivier J."/>
            <person name="Enrico T."/>
            <person name="Nicola S."/>
        </authorList>
    </citation>
    <scope>NUCLEOTIDE SEQUENCE [LARGE SCALE GENOMIC DNA]</scope>
    <source>
        <strain evidence="9 10">DSM 44153</strain>
    </source>
</reference>
<evidence type="ECO:0000256" key="1">
    <source>
        <dbReference type="ARBA" id="ARBA00004651"/>
    </source>
</evidence>
<evidence type="ECO:0000313" key="10">
    <source>
        <dbReference type="Proteomes" id="UP000193090"/>
    </source>
</evidence>
<dbReference type="Pfam" id="PF19053">
    <property type="entry name" value="EccD"/>
    <property type="match status" value="1"/>
</dbReference>
<dbReference type="InterPro" id="IPR044049">
    <property type="entry name" value="EccD_transm"/>
</dbReference>
<accession>A0A1X2EHE3</accession>
<dbReference type="InterPro" id="IPR006707">
    <property type="entry name" value="T7SS_EccD"/>
</dbReference>
<protein>
    <recommendedName>
        <fullName evidence="8">EccD-like transmembrane domain-containing protein</fullName>
    </recommendedName>
</protein>
<dbReference type="Gene3D" id="3.10.20.90">
    <property type="entry name" value="Phosphatidylinositol 3-kinase Catalytic Subunit, Chain A, domain 1"/>
    <property type="match status" value="1"/>
</dbReference>
<evidence type="ECO:0000256" key="4">
    <source>
        <dbReference type="ARBA" id="ARBA00022692"/>
    </source>
</evidence>
<gene>
    <name evidence="9" type="ORF">AWC30_12990</name>
</gene>
<feature type="domain" description="EccD-like transmembrane" evidence="8">
    <location>
        <begin position="113"/>
        <end position="431"/>
    </location>
</feature>
<proteinExistence type="inferred from homology"/>
<feature type="transmembrane region" description="Helical" evidence="7">
    <location>
        <begin position="346"/>
        <end position="366"/>
    </location>
</feature>
<evidence type="ECO:0000256" key="6">
    <source>
        <dbReference type="ARBA" id="ARBA00023136"/>
    </source>
</evidence>
<feature type="transmembrane region" description="Helical" evidence="7">
    <location>
        <begin position="406"/>
        <end position="429"/>
    </location>
</feature>
<dbReference type="RefSeq" id="WP_085110610.1">
    <property type="nucleotide sequence ID" value="NZ_LQPZ01000033.1"/>
</dbReference>
<keyword evidence="5 7" id="KW-1133">Transmembrane helix</keyword>
<dbReference type="Proteomes" id="UP000193090">
    <property type="component" value="Unassembled WGS sequence"/>
</dbReference>
<dbReference type="InterPro" id="IPR024962">
    <property type="entry name" value="YukD-like"/>
</dbReference>
<comment type="subcellular location">
    <subcellularLocation>
        <location evidence="1">Cell membrane</location>
        <topology evidence="1">Multi-pass membrane protein</topology>
    </subcellularLocation>
</comment>
<feature type="transmembrane region" description="Helical" evidence="7">
    <location>
        <begin position="167"/>
        <end position="188"/>
    </location>
</feature>
<comment type="similarity">
    <text evidence="2">Belongs to the EccD/Snm4 family.</text>
</comment>
<keyword evidence="6 7" id="KW-0472">Membrane</keyword>
<evidence type="ECO:0000313" key="9">
    <source>
        <dbReference type="EMBL" id="ORX02120.1"/>
    </source>
</evidence>
<comment type="caution">
    <text evidence="9">The sequence shown here is derived from an EMBL/GenBank/DDBJ whole genome shotgun (WGS) entry which is preliminary data.</text>
</comment>
<evidence type="ECO:0000256" key="7">
    <source>
        <dbReference type="SAM" id="Phobius"/>
    </source>
</evidence>
<dbReference type="EMBL" id="LQPZ01000033">
    <property type="protein sequence ID" value="ORX02120.1"/>
    <property type="molecule type" value="Genomic_DNA"/>
</dbReference>
<feature type="transmembrane region" description="Helical" evidence="7">
    <location>
        <begin position="290"/>
        <end position="313"/>
    </location>
</feature>